<dbReference type="EMBL" id="CP014245">
    <property type="protein sequence ID" value="AMD21494.1"/>
    <property type="molecule type" value="Genomic_DNA"/>
</dbReference>
<dbReference type="Proteomes" id="UP000243052">
    <property type="component" value="Chromosome v"/>
</dbReference>
<dbReference type="GO" id="GO:0006274">
    <property type="term" value="P:DNA replication termination"/>
    <property type="evidence" value="ECO:0007669"/>
    <property type="project" value="TreeGrafter"/>
</dbReference>
<dbReference type="GeneID" id="28724784"/>
<accession>A0A0X8HU19</accession>
<dbReference type="AlphaFoldDB" id="A0A0X8HU19"/>
<dbReference type="Pfam" id="PF04641">
    <property type="entry name" value="Rtf2"/>
    <property type="match status" value="1"/>
</dbReference>
<dbReference type="GO" id="GO:0005634">
    <property type="term" value="C:nucleus"/>
    <property type="evidence" value="ECO:0007669"/>
    <property type="project" value="TreeGrafter"/>
</dbReference>
<reference evidence="2 3" key="1">
    <citation type="submission" date="2016-01" db="EMBL/GenBank/DDBJ databases">
        <title>Genome sequence of the yeast Holleya sinecauda.</title>
        <authorList>
            <person name="Dietrich F.S."/>
        </authorList>
    </citation>
    <scope>NUCLEOTIDE SEQUENCE [LARGE SCALE GENOMIC DNA]</scope>
    <source>
        <strain evidence="2 3">ATCC 58844</strain>
    </source>
</reference>
<dbReference type="RefSeq" id="XP_017988490.1">
    <property type="nucleotide sequence ID" value="XM_018133001.1"/>
</dbReference>
<proteinExistence type="predicted"/>
<keyword evidence="3" id="KW-1185">Reference proteome</keyword>
<dbReference type="InterPro" id="IPR006735">
    <property type="entry name" value="Rtf2"/>
</dbReference>
<gene>
    <name evidence="2" type="ORF">AW171_hschr53446</name>
</gene>
<dbReference type="STRING" id="45286.A0A0X8HU19"/>
<feature type="region of interest" description="Disordered" evidence="1">
    <location>
        <begin position="181"/>
        <end position="214"/>
    </location>
</feature>
<protein>
    <submittedName>
        <fullName evidence="2">HER216Wp</fullName>
    </submittedName>
</protein>
<organism evidence="2 3">
    <name type="scientific">Eremothecium sinecaudum</name>
    <dbReference type="NCBI Taxonomy" id="45286"/>
    <lineage>
        <taxon>Eukaryota</taxon>
        <taxon>Fungi</taxon>
        <taxon>Dikarya</taxon>
        <taxon>Ascomycota</taxon>
        <taxon>Saccharomycotina</taxon>
        <taxon>Saccharomycetes</taxon>
        <taxon>Saccharomycetales</taxon>
        <taxon>Saccharomycetaceae</taxon>
        <taxon>Eremothecium</taxon>
    </lineage>
</organism>
<dbReference type="PANTHER" id="PTHR12775:SF0">
    <property type="entry name" value="REPLICATION TERMINATION FACTOR 2"/>
    <property type="match status" value="1"/>
</dbReference>
<evidence type="ECO:0000256" key="1">
    <source>
        <dbReference type="SAM" id="MobiDB-lite"/>
    </source>
</evidence>
<sequence>MGNDGGSITRSKGLAITAIKGSNVATDDNTGEYAKEAKWSTCRLSNSPLQLPLVSDFMGNLLNKEAVLEWLLDSQHKGYTAKQVEMFKHIKRLKDVVDLHNLTVVPESNLLRCEVGDEVLGRSKGGFVYSSRCGDVFPQKLRLQVESCPVCGKDYDKQDIIPLNPTSSSELDFLQSRMETLKKHGLTHSGKPLSKRQKRSQSPSAKSPGKKRKL</sequence>
<name>A0A0X8HU19_9SACH</name>
<dbReference type="PANTHER" id="PTHR12775">
    <property type="entry name" value="PROTEIN C20ORF43 HOMOLOG"/>
    <property type="match status" value="1"/>
</dbReference>
<evidence type="ECO:0000313" key="2">
    <source>
        <dbReference type="EMBL" id="AMD21494.1"/>
    </source>
</evidence>
<evidence type="ECO:0000313" key="3">
    <source>
        <dbReference type="Proteomes" id="UP000243052"/>
    </source>
</evidence>
<dbReference type="OrthoDB" id="247013at2759"/>